<organism evidence="1 2">
    <name type="scientific">Blastopirellula marina DSM 3645</name>
    <dbReference type="NCBI Taxonomy" id="314230"/>
    <lineage>
        <taxon>Bacteria</taxon>
        <taxon>Pseudomonadati</taxon>
        <taxon>Planctomycetota</taxon>
        <taxon>Planctomycetia</taxon>
        <taxon>Pirellulales</taxon>
        <taxon>Pirellulaceae</taxon>
        <taxon>Blastopirellula</taxon>
    </lineage>
</organism>
<dbReference type="HOGENOM" id="CLU_077330_0_0_0"/>
<reference evidence="1 2" key="1">
    <citation type="submission" date="2006-02" db="EMBL/GenBank/DDBJ databases">
        <authorList>
            <person name="Amann R."/>
            <person name="Ferriera S."/>
            <person name="Johnson J."/>
            <person name="Kravitz S."/>
            <person name="Halpern A."/>
            <person name="Remington K."/>
            <person name="Beeson K."/>
            <person name="Tran B."/>
            <person name="Rogers Y.-H."/>
            <person name="Friedman R."/>
            <person name="Venter J.C."/>
        </authorList>
    </citation>
    <scope>NUCLEOTIDE SEQUENCE [LARGE SCALE GENOMIC DNA]</scope>
    <source>
        <strain evidence="1 2">DSM 3645</strain>
    </source>
</reference>
<name>A4A092_9BACT</name>
<dbReference type="AlphaFoldDB" id="A4A092"/>
<evidence type="ECO:0000313" key="2">
    <source>
        <dbReference type="Proteomes" id="UP000004358"/>
    </source>
</evidence>
<comment type="caution">
    <text evidence="1">The sequence shown here is derived from an EMBL/GenBank/DDBJ whole genome shotgun (WGS) entry which is preliminary data.</text>
</comment>
<gene>
    <name evidence="1" type="ORF">DSM3645_06239</name>
</gene>
<evidence type="ECO:0008006" key="3">
    <source>
        <dbReference type="Google" id="ProtNLM"/>
    </source>
</evidence>
<sequence>MAYVSRTCRFFLIDALKLSTSGLLGTVRFKTRNLRAIAEMVIGDEKYFPRRSSSLITEFFEECDLNFVHDGTTRWRWTSERLEELLQEPQPIPHALPERFVHVLRVLMHKSDAEDNDTDRQLALEALNQPLAREGYEAFYGDDNLLYIRHNGSLTISTAVNPHRPFTSREIERRHQLIAFLDQCSEDDLINDVLLPLFRQLGYHRITAAGHKDKALEYGKDIWMRFVLPTLHVLYFGLQVKKGKLDAAGVSKGSNANIAEIYNQLLMMLGHEIFDPETSRKVLVDHAFIVAGGEITKQAKNWLGEKLDVTKRSQILFMDRDDIVNLYVVSTLPLPLGATPNENSNSDDDFLF</sequence>
<dbReference type="EMBL" id="AANZ01000027">
    <property type="protein sequence ID" value="EAQ77878.1"/>
    <property type="molecule type" value="Genomic_DNA"/>
</dbReference>
<proteinExistence type="predicted"/>
<dbReference type="eggNOG" id="ENOG502Z84K">
    <property type="taxonomic scope" value="Bacteria"/>
</dbReference>
<evidence type="ECO:0000313" key="1">
    <source>
        <dbReference type="EMBL" id="EAQ77878.1"/>
    </source>
</evidence>
<dbReference type="Proteomes" id="UP000004358">
    <property type="component" value="Unassembled WGS sequence"/>
</dbReference>
<protein>
    <recommendedName>
        <fullName evidence="3">Restriction endonuclease</fullName>
    </recommendedName>
</protein>
<accession>A4A092</accession>